<dbReference type="AlphaFoldDB" id="A0AAU7UDB7"/>
<organism evidence="2">
    <name type="scientific">Deinococcus sonorensis KR-87</name>
    <dbReference type="NCBI Taxonomy" id="694439"/>
    <lineage>
        <taxon>Bacteria</taxon>
        <taxon>Thermotogati</taxon>
        <taxon>Deinococcota</taxon>
        <taxon>Deinococci</taxon>
        <taxon>Deinococcales</taxon>
        <taxon>Deinococcaceae</taxon>
        <taxon>Deinococcus</taxon>
    </lineage>
</organism>
<name>A0AAU7UDB7_9DEIO</name>
<accession>A0AAU7UDB7</accession>
<dbReference type="KEGG" id="dsc:ABOD76_10805"/>
<evidence type="ECO:0000313" key="2">
    <source>
        <dbReference type="EMBL" id="XBV86772.1"/>
    </source>
</evidence>
<sequence length="60" mass="6874">MRRMNARTAMVASVMAALACLILTVWLTAQHTWWALLPALLSVWFGVDSWRAWGWSQPED</sequence>
<reference evidence="2" key="1">
    <citation type="submission" date="2024-06" db="EMBL/GenBank/DDBJ databases">
        <title>Draft Genome Sequence of Deinococcus sonorensis Type Strain KR-87, a Biofilm Producing Representative of the Genus Deinococcus.</title>
        <authorList>
            <person name="Boren L.S."/>
            <person name="Grosso R.A."/>
            <person name="Hugenberg-Cox A.N."/>
            <person name="Hill J.T.E."/>
            <person name="Albert C.M."/>
            <person name="Tuohy J.M."/>
        </authorList>
    </citation>
    <scope>NUCLEOTIDE SEQUENCE</scope>
    <source>
        <strain evidence="2">KR-87</strain>
    </source>
</reference>
<dbReference type="PROSITE" id="PS51257">
    <property type="entry name" value="PROKAR_LIPOPROTEIN"/>
    <property type="match status" value="1"/>
</dbReference>
<dbReference type="RefSeq" id="WP_350244851.1">
    <property type="nucleotide sequence ID" value="NZ_CP158299.1"/>
</dbReference>
<evidence type="ECO:0000256" key="1">
    <source>
        <dbReference type="SAM" id="Phobius"/>
    </source>
</evidence>
<keyword evidence="1" id="KW-0812">Transmembrane</keyword>
<keyword evidence="1" id="KW-1133">Transmembrane helix</keyword>
<protein>
    <recommendedName>
        <fullName evidence="3">Phosphatidate cytidylyltransferase</fullName>
    </recommendedName>
</protein>
<proteinExistence type="predicted"/>
<gene>
    <name evidence="2" type="ORF">ABOD76_10805</name>
</gene>
<dbReference type="EMBL" id="CP158299">
    <property type="protein sequence ID" value="XBV86772.1"/>
    <property type="molecule type" value="Genomic_DNA"/>
</dbReference>
<feature type="transmembrane region" description="Helical" evidence="1">
    <location>
        <begin position="9"/>
        <end position="27"/>
    </location>
</feature>
<keyword evidence="1" id="KW-0472">Membrane</keyword>
<evidence type="ECO:0008006" key="3">
    <source>
        <dbReference type="Google" id="ProtNLM"/>
    </source>
</evidence>